<dbReference type="RefSeq" id="WP_179779301.1">
    <property type="nucleotide sequence ID" value="NZ_JACCHK010000001.1"/>
</dbReference>
<proteinExistence type="predicted"/>
<evidence type="ECO:0000313" key="3">
    <source>
        <dbReference type="Proteomes" id="UP000523545"/>
    </source>
</evidence>
<sequence>MTHGVSFIDEHRHDPHRGRRTAPTTGRTSMLRTGLVGVLQVAGVGYRSR</sequence>
<protein>
    <submittedName>
        <fullName evidence="2">Uncharacterized protein</fullName>
    </submittedName>
</protein>
<evidence type="ECO:0000256" key="1">
    <source>
        <dbReference type="SAM" id="MobiDB-lite"/>
    </source>
</evidence>
<reference evidence="2 3" key="1">
    <citation type="submission" date="2020-07" db="EMBL/GenBank/DDBJ databases">
        <title>Sequencing the genomes of 1000 actinobacteria strains.</title>
        <authorList>
            <person name="Klenk H.-P."/>
        </authorList>
    </citation>
    <scope>NUCLEOTIDE SEQUENCE [LARGE SCALE GENOMIC DNA]</scope>
    <source>
        <strain evidence="2 3">DSM 45876</strain>
    </source>
</reference>
<accession>A0A7Z0BCZ2</accession>
<organism evidence="2 3">
    <name type="scientific">Micromonospora jinlongensis</name>
    <dbReference type="NCBI Taxonomy" id="1287877"/>
    <lineage>
        <taxon>Bacteria</taxon>
        <taxon>Bacillati</taxon>
        <taxon>Actinomycetota</taxon>
        <taxon>Actinomycetes</taxon>
        <taxon>Micromonosporales</taxon>
        <taxon>Micromonosporaceae</taxon>
        <taxon>Micromonospora</taxon>
    </lineage>
</organism>
<dbReference type="AlphaFoldDB" id="A0A7Z0BCZ2"/>
<dbReference type="EMBL" id="JACCHK010000001">
    <property type="protein sequence ID" value="NYH41290.1"/>
    <property type="molecule type" value="Genomic_DNA"/>
</dbReference>
<keyword evidence="3" id="KW-1185">Reference proteome</keyword>
<name>A0A7Z0BCZ2_9ACTN</name>
<dbReference type="Proteomes" id="UP000523545">
    <property type="component" value="Unassembled WGS sequence"/>
</dbReference>
<comment type="caution">
    <text evidence="2">The sequence shown here is derived from an EMBL/GenBank/DDBJ whole genome shotgun (WGS) entry which is preliminary data.</text>
</comment>
<gene>
    <name evidence="2" type="ORF">HNR22_001017</name>
</gene>
<feature type="region of interest" description="Disordered" evidence="1">
    <location>
        <begin position="1"/>
        <end position="29"/>
    </location>
</feature>
<evidence type="ECO:0000313" key="2">
    <source>
        <dbReference type="EMBL" id="NYH41290.1"/>
    </source>
</evidence>